<keyword evidence="2" id="KW-1185">Reference proteome</keyword>
<dbReference type="PANTHER" id="PTHR39387:SF1">
    <property type="entry name" value="SHAVENOID, ISOFORM B"/>
    <property type="match status" value="1"/>
</dbReference>
<gene>
    <name evidence="1" type="ORF">Mgra_00002389</name>
</gene>
<protein>
    <submittedName>
        <fullName evidence="1">Uncharacterized protein</fullName>
    </submittedName>
</protein>
<dbReference type="EMBL" id="JABEBT010000014">
    <property type="protein sequence ID" value="KAF7638163.1"/>
    <property type="molecule type" value="Genomic_DNA"/>
</dbReference>
<dbReference type="OrthoDB" id="5822275at2759"/>
<dbReference type="PANTHER" id="PTHR39387">
    <property type="entry name" value="SHAVENOID, ISOFORM B"/>
    <property type="match status" value="1"/>
</dbReference>
<dbReference type="Proteomes" id="UP000605970">
    <property type="component" value="Unassembled WGS sequence"/>
</dbReference>
<dbReference type="GO" id="GO:0005938">
    <property type="term" value="C:cell cortex"/>
    <property type="evidence" value="ECO:0007669"/>
    <property type="project" value="TreeGrafter"/>
</dbReference>
<dbReference type="AlphaFoldDB" id="A0A8S9ZZ38"/>
<evidence type="ECO:0000313" key="1">
    <source>
        <dbReference type="EMBL" id="KAF7638163.1"/>
    </source>
</evidence>
<sequence>MTISPIKISPKTTTMTPTSSTLVIIPEPTSSDPPLMPLMQVYMRRKFFEPKLMSTPPPIAEQFLYDLRKMISVARERIRNRRHIPRLAPVAESDDENNNISSLKQQQIAIIILLFLDLFQKIILKIII</sequence>
<accession>A0A8S9ZZ38</accession>
<evidence type="ECO:0000313" key="2">
    <source>
        <dbReference type="Proteomes" id="UP000605970"/>
    </source>
</evidence>
<reference evidence="1" key="1">
    <citation type="journal article" date="2020" name="Ecol. Evol.">
        <title>Genome structure and content of the rice root-knot nematode (Meloidogyne graminicola).</title>
        <authorList>
            <person name="Phan N.T."/>
            <person name="Danchin E.G.J."/>
            <person name="Klopp C."/>
            <person name="Perfus-Barbeoch L."/>
            <person name="Kozlowski D.K."/>
            <person name="Koutsovoulos G.D."/>
            <person name="Lopez-Roques C."/>
            <person name="Bouchez O."/>
            <person name="Zahm M."/>
            <person name="Besnard G."/>
            <person name="Bellafiore S."/>
        </authorList>
    </citation>
    <scope>NUCLEOTIDE SEQUENCE</scope>
    <source>
        <strain evidence="1">VN-18</strain>
    </source>
</reference>
<organism evidence="1 2">
    <name type="scientific">Meloidogyne graminicola</name>
    <dbReference type="NCBI Taxonomy" id="189291"/>
    <lineage>
        <taxon>Eukaryota</taxon>
        <taxon>Metazoa</taxon>
        <taxon>Ecdysozoa</taxon>
        <taxon>Nematoda</taxon>
        <taxon>Chromadorea</taxon>
        <taxon>Rhabditida</taxon>
        <taxon>Tylenchina</taxon>
        <taxon>Tylenchomorpha</taxon>
        <taxon>Tylenchoidea</taxon>
        <taxon>Meloidogynidae</taxon>
        <taxon>Meloidogyninae</taxon>
        <taxon>Meloidogyne</taxon>
    </lineage>
</organism>
<name>A0A8S9ZZ38_9BILA</name>
<comment type="caution">
    <text evidence="1">The sequence shown here is derived from an EMBL/GenBank/DDBJ whole genome shotgun (WGS) entry which is preliminary data.</text>
</comment>
<proteinExistence type="predicted"/>